<sequence length="330" mass="38285">MRILLPKGEQQKFIEKIISKITIIKAAKICDLSERTIRDWRREKFLMDKSAMLKLCKKAEVSVPINFKEENDFWYVYKGSKNGKSLGTVACIKKYGFVGGDPKCRKEKWYKWWNKEGKYQKNGCIKDPFPIKIPHFSKSLAEFVGIMLGDGGITLNQISISTNSIADRKYGYFVKKLIKKLFQVNAKIYFIDSHTVMIISVSRKRLVEFCNKKLGLHIGNKLKQGLNIPSWIRNNPEFEKSCIRGLIDTDGSIFNEIHNVKGKKYSYKRLNFTSASPDLIKSVFNILEKNGLSPKLKNSRCVNIENREKIEKYFKIIGTSNPKHLKRYYN</sequence>
<dbReference type="InterPro" id="IPR027434">
    <property type="entry name" value="Homing_endonucl"/>
</dbReference>
<reference evidence="2 3" key="1">
    <citation type="journal article" date="2016" name="Nat. Commun.">
        <title>Thousands of microbial genomes shed light on interconnected biogeochemical processes in an aquifer system.</title>
        <authorList>
            <person name="Anantharaman K."/>
            <person name="Brown C.T."/>
            <person name="Hug L.A."/>
            <person name="Sharon I."/>
            <person name="Castelle C.J."/>
            <person name="Probst A.J."/>
            <person name="Thomas B.C."/>
            <person name="Singh A."/>
            <person name="Wilkins M.J."/>
            <person name="Karaoz U."/>
            <person name="Brodie E.L."/>
            <person name="Williams K.H."/>
            <person name="Hubbard S.S."/>
            <person name="Banfield J.F."/>
        </authorList>
    </citation>
    <scope>NUCLEOTIDE SEQUENCE [LARGE SCALE GENOMIC DNA]</scope>
</reference>
<evidence type="ECO:0000313" key="3">
    <source>
        <dbReference type="Proteomes" id="UP000178650"/>
    </source>
</evidence>
<dbReference type="SUPFAM" id="SSF55608">
    <property type="entry name" value="Homing endonucleases"/>
    <property type="match status" value="1"/>
</dbReference>
<dbReference type="Proteomes" id="UP000178650">
    <property type="component" value="Unassembled WGS sequence"/>
</dbReference>
<dbReference type="EMBL" id="MHPJ01000026">
    <property type="protein sequence ID" value="OGZ78126.1"/>
    <property type="molecule type" value="Genomic_DNA"/>
</dbReference>
<comment type="caution">
    <text evidence="2">The sequence shown here is derived from an EMBL/GenBank/DDBJ whole genome shotgun (WGS) entry which is preliminary data.</text>
</comment>
<dbReference type="PRINTS" id="PR00379">
    <property type="entry name" value="INTEIN"/>
</dbReference>
<dbReference type="AlphaFoldDB" id="A0A1G2ITE9"/>
<dbReference type="STRING" id="1802223.A2358_02110"/>
<dbReference type="InterPro" id="IPR004860">
    <property type="entry name" value="LAGLIDADG_dom"/>
</dbReference>
<dbReference type="GO" id="GO:0016539">
    <property type="term" value="P:intein-mediated protein splicing"/>
    <property type="evidence" value="ECO:0007669"/>
    <property type="project" value="InterPro"/>
</dbReference>
<dbReference type="GO" id="GO:0004519">
    <property type="term" value="F:endonuclease activity"/>
    <property type="evidence" value="ECO:0007669"/>
    <property type="project" value="InterPro"/>
</dbReference>
<organism evidence="2 3">
    <name type="scientific">Candidatus Staskawiczbacteria bacterium RIFOXYB1_FULL_37_44</name>
    <dbReference type="NCBI Taxonomy" id="1802223"/>
    <lineage>
        <taxon>Bacteria</taxon>
        <taxon>Candidatus Staskawicziibacteriota</taxon>
    </lineage>
</organism>
<evidence type="ECO:0000313" key="2">
    <source>
        <dbReference type="EMBL" id="OGZ78126.1"/>
    </source>
</evidence>
<gene>
    <name evidence="2" type="ORF">A2358_02110</name>
</gene>
<evidence type="ECO:0000259" key="1">
    <source>
        <dbReference type="PROSITE" id="PS50819"/>
    </source>
</evidence>
<name>A0A1G2ITE9_9BACT</name>
<accession>A0A1G2ITE9</accession>
<feature type="domain" description="DOD-type homing endonuclease" evidence="1">
    <location>
        <begin position="143"/>
        <end position="292"/>
    </location>
</feature>
<dbReference type="Gene3D" id="3.10.28.10">
    <property type="entry name" value="Homing endonucleases"/>
    <property type="match status" value="1"/>
</dbReference>
<protein>
    <recommendedName>
        <fullName evidence="1">DOD-type homing endonuclease domain-containing protein</fullName>
    </recommendedName>
</protein>
<dbReference type="InterPro" id="IPR006142">
    <property type="entry name" value="INTEIN"/>
</dbReference>
<dbReference type="Pfam" id="PF14528">
    <property type="entry name" value="LAGLIDADG_3"/>
    <property type="match status" value="1"/>
</dbReference>
<proteinExistence type="predicted"/>
<dbReference type="InterPro" id="IPR004042">
    <property type="entry name" value="Intein_endonuc_central"/>
</dbReference>
<dbReference type="PROSITE" id="PS50819">
    <property type="entry name" value="INTEIN_ENDONUCLEASE"/>
    <property type="match status" value="1"/>
</dbReference>